<dbReference type="InterPro" id="IPR047860">
    <property type="entry name" value="Ribosomal_eS12_CS"/>
</dbReference>
<dbReference type="EMBL" id="KQ241629">
    <property type="protein sequence ID" value="KNC86925.1"/>
    <property type="molecule type" value="Genomic_DNA"/>
</dbReference>
<organism evidence="6 7">
    <name type="scientific">Sphaeroforma arctica JP610</name>
    <dbReference type="NCBI Taxonomy" id="667725"/>
    <lineage>
        <taxon>Eukaryota</taxon>
        <taxon>Ichthyosporea</taxon>
        <taxon>Ichthyophonida</taxon>
        <taxon>Sphaeroforma</taxon>
    </lineage>
</organism>
<dbReference type="GO" id="GO:0006412">
    <property type="term" value="P:translation"/>
    <property type="evidence" value="ECO:0007669"/>
    <property type="project" value="InterPro"/>
</dbReference>
<sequence>MSGEGDVEMPVAETQAPVVVETEKMDVMTALQTVLKNALIHDGLARGLHECAKALDRREAHLCVLAESCDEPAYKTLVEALCAEHKINLIKIDDNKKLGEWAGLCKIDREGNARKVVGASCVVVKDYGVSSEAVDVLQEYFKNN</sequence>
<dbReference type="PRINTS" id="PR00972">
    <property type="entry name" value="RIBSOMALS12E"/>
</dbReference>
<dbReference type="OrthoDB" id="10249311at2759"/>
<dbReference type="SUPFAM" id="SSF55315">
    <property type="entry name" value="L30e-like"/>
    <property type="match status" value="1"/>
</dbReference>
<dbReference type="FunFam" id="3.30.1330.30:FF:000005">
    <property type="entry name" value="40S ribosomal protein S12"/>
    <property type="match status" value="1"/>
</dbReference>
<gene>
    <name evidence="6" type="ORF">SARC_00927</name>
</gene>
<evidence type="ECO:0000313" key="6">
    <source>
        <dbReference type="EMBL" id="KNC86925.1"/>
    </source>
</evidence>
<keyword evidence="2 4" id="KW-0689">Ribosomal protein</keyword>
<feature type="domain" description="Ribosomal protein eL8/eL30/eS12/Gadd45" evidence="5">
    <location>
        <begin position="30"/>
        <end position="123"/>
    </location>
</feature>
<comment type="similarity">
    <text evidence="1 4">Belongs to the eukaryotic ribosomal protein eS12 family.</text>
</comment>
<dbReference type="PROSITE" id="PS01189">
    <property type="entry name" value="RIBOSOMAL_S12E"/>
    <property type="match status" value="1"/>
</dbReference>
<reference evidence="6 7" key="1">
    <citation type="submission" date="2011-02" db="EMBL/GenBank/DDBJ databases">
        <title>The Genome Sequence of Sphaeroforma arctica JP610.</title>
        <authorList>
            <consortium name="The Broad Institute Genome Sequencing Platform"/>
            <person name="Russ C."/>
            <person name="Cuomo C."/>
            <person name="Young S.K."/>
            <person name="Zeng Q."/>
            <person name="Gargeya S."/>
            <person name="Alvarado L."/>
            <person name="Berlin A."/>
            <person name="Chapman S.B."/>
            <person name="Chen Z."/>
            <person name="Freedman E."/>
            <person name="Gellesch M."/>
            <person name="Goldberg J."/>
            <person name="Griggs A."/>
            <person name="Gujja S."/>
            <person name="Heilman E."/>
            <person name="Heiman D."/>
            <person name="Howarth C."/>
            <person name="Mehta T."/>
            <person name="Neiman D."/>
            <person name="Pearson M."/>
            <person name="Roberts A."/>
            <person name="Saif S."/>
            <person name="Shea T."/>
            <person name="Shenoy N."/>
            <person name="Sisk P."/>
            <person name="Stolte C."/>
            <person name="Sykes S."/>
            <person name="White J."/>
            <person name="Yandava C."/>
            <person name="Burger G."/>
            <person name="Gray M.W."/>
            <person name="Holland P.W.H."/>
            <person name="King N."/>
            <person name="Lang F.B.F."/>
            <person name="Roger A.J."/>
            <person name="Ruiz-Trillo I."/>
            <person name="Haas B."/>
            <person name="Nusbaum C."/>
            <person name="Birren B."/>
        </authorList>
    </citation>
    <scope>NUCLEOTIDE SEQUENCE [LARGE SCALE GENOMIC DNA]</scope>
    <source>
        <strain evidence="6 7">JP610</strain>
    </source>
</reference>
<dbReference type="eggNOG" id="KOG3406">
    <property type="taxonomic scope" value="Eukaryota"/>
</dbReference>
<accession>A0A0L0GD34</accession>
<dbReference type="Gene3D" id="3.30.1330.30">
    <property type="match status" value="1"/>
</dbReference>
<dbReference type="RefSeq" id="XP_014160827.1">
    <property type="nucleotide sequence ID" value="XM_014305352.1"/>
</dbReference>
<evidence type="ECO:0000256" key="3">
    <source>
        <dbReference type="ARBA" id="ARBA00023274"/>
    </source>
</evidence>
<dbReference type="STRING" id="667725.A0A0L0GD34"/>
<dbReference type="InterPro" id="IPR000530">
    <property type="entry name" value="Ribosomal_eS12"/>
</dbReference>
<keyword evidence="7" id="KW-1185">Reference proteome</keyword>
<keyword evidence="3 4" id="KW-0687">Ribonucleoprotein</keyword>
<proteinExistence type="inferred from homology"/>
<dbReference type="GO" id="GO:0003735">
    <property type="term" value="F:structural constituent of ribosome"/>
    <property type="evidence" value="ECO:0007669"/>
    <property type="project" value="InterPro"/>
</dbReference>
<dbReference type="InterPro" id="IPR004038">
    <property type="entry name" value="Ribosomal_eL8/eL30/eS12/Gad45"/>
</dbReference>
<dbReference type="InterPro" id="IPR029064">
    <property type="entry name" value="Ribosomal_eL30-like_sf"/>
</dbReference>
<name>A0A0L0GD34_9EUKA</name>
<evidence type="ECO:0000259" key="5">
    <source>
        <dbReference type="Pfam" id="PF01248"/>
    </source>
</evidence>
<dbReference type="GO" id="GO:0022626">
    <property type="term" value="C:cytosolic ribosome"/>
    <property type="evidence" value="ECO:0007669"/>
    <property type="project" value="UniProtKB-ARBA"/>
</dbReference>
<dbReference type="AlphaFoldDB" id="A0A0L0GD34"/>
<evidence type="ECO:0000256" key="1">
    <source>
        <dbReference type="ARBA" id="ARBA00005824"/>
    </source>
</evidence>
<protein>
    <recommendedName>
        <fullName evidence="4">40S ribosomal protein S12</fullName>
    </recommendedName>
</protein>
<dbReference type="GO" id="GO:0015935">
    <property type="term" value="C:small ribosomal subunit"/>
    <property type="evidence" value="ECO:0007669"/>
    <property type="project" value="UniProtKB-ARBA"/>
</dbReference>
<evidence type="ECO:0000313" key="7">
    <source>
        <dbReference type="Proteomes" id="UP000054560"/>
    </source>
</evidence>
<dbReference type="Pfam" id="PF01248">
    <property type="entry name" value="Ribosomal_L7Ae"/>
    <property type="match status" value="1"/>
</dbReference>
<evidence type="ECO:0000256" key="4">
    <source>
        <dbReference type="RuleBase" id="RU000670"/>
    </source>
</evidence>
<dbReference type="GeneID" id="25901431"/>
<dbReference type="PANTHER" id="PTHR11843">
    <property type="entry name" value="40S RIBOSOMAL PROTEIN S12"/>
    <property type="match status" value="1"/>
</dbReference>
<evidence type="ECO:0000256" key="2">
    <source>
        <dbReference type="ARBA" id="ARBA00022980"/>
    </source>
</evidence>
<dbReference type="Proteomes" id="UP000054560">
    <property type="component" value="Unassembled WGS sequence"/>
</dbReference>